<dbReference type="EMBL" id="CP073721">
    <property type="protein sequence ID" value="UWZ36212.1"/>
    <property type="molecule type" value="Genomic_DNA"/>
</dbReference>
<feature type="signal peptide" evidence="1">
    <location>
        <begin position="1"/>
        <end position="26"/>
    </location>
</feature>
<evidence type="ECO:0008006" key="4">
    <source>
        <dbReference type="Google" id="ProtNLM"/>
    </source>
</evidence>
<dbReference type="RefSeq" id="WP_260725536.1">
    <property type="nucleotide sequence ID" value="NZ_BAAABS010000059.1"/>
</dbReference>
<evidence type="ECO:0000256" key="1">
    <source>
        <dbReference type="SAM" id="SignalP"/>
    </source>
</evidence>
<name>A0ABY5Z338_9ACTN</name>
<gene>
    <name evidence="2" type="ORF">Drose_35020</name>
</gene>
<dbReference type="InterPro" id="IPR023296">
    <property type="entry name" value="Glyco_hydro_beta-prop_sf"/>
</dbReference>
<evidence type="ECO:0000313" key="3">
    <source>
        <dbReference type="Proteomes" id="UP001058271"/>
    </source>
</evidence>
<organism evidence="2 3">
    <name type="scientific">Dactylosporangium roseum</name>
    <dbReference type="NCBI Taxonomy" id="47989"/>
    <lineage>
        <taxon>Bacteria</taxon>
        <taxon>Bacillati</taxon>
        <taxon>Actinomycetota</taxon>
        <taxon>Actinomycetes</taxon>
        <taxon>Micromonosporales</taxon>
        <taxon>Micromonosporaceae</taxon>
        <taxon>Dactylosporangium</taxon>
    </lineage>
</organism>
<feature type="chain" id="PRO_5045504418" description="Secreted protein" evidence="1">
    <location>
        <begin position="27"/>
        <end position="429"/>
    </location>
</feature>
<proteinExistence type="predicted"/>
<accession>A0ABY5Z338</accession>
<protein>
    <recommendedName>
        <fullName evidence="4">Secreted protein</fullName>
    </recommendedName>
</protein>
<keyword evidence="3" id="KW-1185">Reference proteome</keyword>
<keyword evidence="1" id="KW-0732">Signal</keyword>
<evidence type="ECO:0000313" key="2">
    <source>
        <dbReference type="EMBL" id="UWZ36212.1"/>
    </source>
</evidence>
<reference evidence="2" key="1">
    <citation type="submission" date="2021-04" db="EMBL/GenBank/DDBJ databases">
        <title>Biosynthetic gene clusters of Dactylosporangioum roseum.</title>
        <authorList>
            <person name="Hartkoorn R.C."/>
            <person name="Beaudoing E."/>
            <person name="Hot D."/>
            <person name="Moureu S."/>
        </authorList>
    </citation>
    <scope>NUCLEOTIDE SEQUENCE</scope>
    <source>
        <strain evidence="2">NRRL B-16295</strain>
    </source>
</reference>
<dbReference type="Gene3D" id="2.115.10.20">
    <property type="entry name" value="Glycosyl hydrolase domain, family 43"/>
    <property type="match status" value="1"/>
</dbReference>
<dbReference type="Proteomes" id="UP001058271">
    <property type="component" value="Chromosome"/>
</dbReference>
<sequence>MAHSMWMTGVSRARGLMILAAASLLAATVATPAASAWTPTVSSSGVPLPNGVYPGKSGYDTAGYYQYAPSIVQTTSTQRVIYYCANTVAYDRSKGNAVTATHDRVLFNVGTRRPDGSYSWGATRVALRPRLKPGDANYNPSTPSWAAYHICDPEVVKGSFSYAAPGQSPATYTWAMFFTGADNDDHGVDGRFNVVGVALANSPLGPWAIVARPIIDIDEPDYNPAGYGVGQPSATSVNQQGHLLLFYSGLDCAALDAPDPACKIDNRGTAVRTLDLSNANAPVLGSRSFVTTAGLTPEPFLPNSGRFLHNASWAYDPSRDSFVISRDTGAQYGNEVQVNVEIDRIAGASIWSGGGTWTVVGQITSRQTGYHWNHNSGLVRGVYGGLAYQSPQDYSGVDVYFATEPGSGSTPPPWDGYFTYRLRHCTSRF</sequence>